<dbReference type="EMBL" id="PTIY01000001">
    <property type="protein sequence ID" value="PPK73783.1"/>
    <property type="molecule type" value="Genomic_DNA"/>
</dbReference>
<dbReference type="GO" id="GO:0004622">
    <property type="term" value="F:phosphatidylcholine lysophospholipase activity"/>
    <property type="evidence" value="ECO:0007669"/>
    <property type="project" value="TreeGrafter"/>
</dbReference>
<dbReference type="Proteomes" id="UP000238071">
    <property type="component" value="Unassembled WGS sequence"/>
</dbReference>
<name>A0A2S6H8Q4_9GAMM</name>
<sequence length="330" mass="37240">MRQASKKFHSIILVCLSLAISLGLAEGLLRIKNSSMTNYDIEMWRYGKELKIRRPEPMLDFDHVKSKSAILQNVEIRLNEHGLRGGPLSALPPGGRRILFLGASITFGWGVPEQDTVEAKLETMLSAIDKQPVQVLNAGVGNYNTERYVSRFFDELTDLHPTDIVVHYCLRDAEDLPAGGGNFLLQHSELAVTLWGAYHRVFEKTGEQSMVQYYRDVYQPNSPGMIKMKEKLKQLSDYAKAHGIRIYLAMTPITYNLVDYKFDFAHDIMRQVSAEYGYIYCDQLSTMKGIPSKDIWAMPTDPHPNALGHRLMAEAILPTLSQSGDASINK</sequence>
<dbReference type="AlphaFoldDB" id="A0A2S6H8Q4"/>
<dbReference type="InterPro" id="IPR051532">
    <property type="entry name" value="Ester_Hydrolysis_Enzymes"/>
</dbReference>
<dbReference type="Pfam" id="PF13472">
    <property type="entry name" value="Lipase_GDSL_2"/>
    <property type="match status" value="1"/>
</dbReference>
<gene>
    <name evidence="2" type="ORF">B0F88_101315</name>
</gene>
<organism evidence="2 3">
    <name type="scientific">Methylobacter tundripaludum</name>
    <dbReference type="NCBI Taxonomy" id="173365"/>
    <lineage>
        <taxon>Bacteria</taxon>
        <taxon>Pseudomonadati</taxon>
        <taxon>Pseudomonadota</taxon>
        <taxon>Gammaproteobacteria</taxon>
        <taxon>Methylococcales</taxon>
        <taxon>Methylococcaceae</taxon>
        <taxon>Methylobacter</taxon>
    </lineage>
</organism>
<dbReference type="PANTHER" id="PTHR30383:SF5">
    <property type="entry name" value="SGNH HYDROLASE-TYPE ESTERASE DOMAIN-CONTAINING PROTEIN"/>
    <property type="match status" value="1"/>
</dbReference>
<reference evidence="2 3" key="1">
    <citation type="submission" date="2018-02" db="EMBL/GenBank/DDBJ databases">
        <title>Subsurface microbial communities from deep shales in Ohio and West Virginia, USA.</title>
        <authorList>
            <person name="Wrighton K."/>
        </authorList>
    </citation>
    <scope>NUCLEOTIDE SEQUENCE [LARGE SCALE GENOMIC DNA]</scope>
    <source>
        <strain evidence="2 3">OWC-G53F</strain>
    </source>
</reference>
<evidence type="ECO:0000313" key="2">
    <source>
        <dbReference type="EMBL" id="PPK73783.1"/>
    </source>
</evidence>
<accession>A0A2S6H8Q4</accession>
<comment type="caution">
    <text evidence="2">The sequence shown here is derived from an EMBL/GenBank/DDBJ whole genome shotgun (WGS) entry which is preliminary data.</text>
</comment>
<dbReference type="SUPFAM" id="SSF52266">
    <property type="entry name" value="SGNH hydrolase"/>
    <property type="match status" value="1"/>
</dbReference>
<dbReference type="PANTHER" id="PTHR30383">
    <property type="entry name" value="THIOESTERASE 1/PROTEASE 1/LYSOPHOSPHOLIPASE L1"/>
    <property type="match status" value="1"/>
</dbReference>
<dbReference type="Gene3D" id="3.40.50.1110">
    <property type="entry name" value="SGNH hydrolase"/>
    <property type="match status" value="1"/>
</dbReference>
<proteinExistence type="predicted"/>
<dbReference type="InterPro" id="IPR036514">
    <property type="entry name" value="SGNH_hydro_sf"/>
</dbReference>
<keyword evidence="2" id="KW-0378">Hydrolase</keyword>
<feature type="domain" description="SGNH hydrolase-type esterase" evidence="1">
    <location>
        <begin position="100"/>
        <end position="311"/>
    </location>
</feature>
<dbReference type="OrthoDB" id="8477981at2"/>
<protein>
    <submittedName>
        <fullName evidence="2">GDSL-like lipase/acylhydrolase family protein</fullName>
    </submittedName>
</protein>
<keyword evidence="3" id="KW-1185">Reference proteome</keyword>
<dbReference type="InterPro" id="IPR013830">
    <property type="entry name" value="SGNH_hydro"/>
</dbReference>
<evidence type="ECO:0000313" key="3">
    <source>
        <dbReference type="Proteomes" id="UP000238071"/>
    </source>
</evidence>
<evidence type="ECO:0000259" key="1">
    <source>
        <dbReference type="Pfam" id="PF13472"/>
    </source>
</evidence>